<comment type="caution">
    <text evidence="5">The sequence shown here is derived from an EMBL/GenBank/DDBJ whole genome shotgun (WGS) entry which is preliminary data.</text>
</comment>
<dbReference type="InterPro" id="IPR050570">
    <property type="entry name" value="Cell_wall_metabolism_enzyme"/>
</dbReference>
<sequence>MRRDLRRNLQRHLRHLWHLRRDSGADPALHPRALCAVRDRPGITALVCAMPAARARHAPPGETTSRVSAASRAVSAASAASIASATTASSRSPSPPGGRLRGWWQRRPKPRPSFPAWPPPPSLPSPDGTPPRYGPSCFFPARMVRAPAAVAMSAAALLTGLVPVLGGATALALTAPPAAASAHLPGHTPERDTGRITEDARGHVAEGAEAPTADRSWPVDGPAGLPPTVLRGWEPPPSPYAAGHRGVDVAASVGAPVRAAAPGTVTFAGTVAGQGVLTIELSRSGSPPLRTTYEPVSPTARKGDLVVAGQPVAVLQRGPFHCRGPCLHWGLLRGETYLDPLSLLPPSLLRAGPSRLLPVIGIPEPPGLTSPAGPALAAHQSPTIPTPTALVGAAALAVAALWALGRLSPVRPARLVRLVRRCGSGRFQDVRTLRRGCRSYSFRRPRRFRPLGGRWHIPPQEDG</sequence>
<keyword evidence="3" id="KW-0812">Transmembrane</keyword>
<evidence type="ECO:0000256" key="1">
    <source>
        <dbReference type="ARBA" id="ARBA00022729"/>
    </source>
</evidence>
<keyword evidence="3" id="KW-1133">Transmembrane helix</keyword>
<feature type="region of interest" description="Disordered" evidence="2">
    <location>
        <begin position="83"/>
        <end position="129"/>
    </location>
</feature>
<feature type="domain" description="M23ase beta-sheet core" evidence="4">
    <location>
        <begin position="243"/>
        <end position="340"/>
    </location>
</feature>
<keyword evidence="3" id="KW-0472">Membrane</keyword>
<gene>
    <name evidence="5" type="ORF">ACH4GP_24890</name>
</gene>
<feature type="compositionally biased region" description="Pro residues" evidence="2">
    <location>
        <begin position="111"/>
        <end position="129"/>
    </location>
</feature>
<feature type="compositionally biased region" description="Low complexity" evidence="2">
    <location>
        <begin position="83"/>
        <end position="92"/>
    </location>
</feature>
<dbReference type="SUPFAM" id="SSF51261">
    <property type="entry name" value="Duplicated hybrid motif"/>
    <property type="match status" value="1"/>
</dbReference>
<reference evidence="5 6" key="1">
    <citation type="submission" date="2024-10" db="EMBL/GenBank/DDBJ databases">
        <title>The Natural Products Discovery Center: Release of the First 8490 Sequenced Strains for Exploring Actinobacteria Biosynthetic Diversity.</title>
        <authorList>
            <person name="Kalkreuter E."/>
            <person name="Kautsar S.A."/>
            <person name="Yang D."/>
            <person name="Bader C.D."/>
            <person name="Teijaro C.N."/>
            <person name="Fluegel L."/>
            <person name="Davis C.M."/>
            <person name="Simpson J.R."/>
            <person name="Lauterbach L."/>
            <person name="Steele A.D."/>
            <person name="Gui C."/>
            <person name="Meng S."/>
            <person name="Li G."/>
            <person name="Viehrig K."/>
            <person name="Ye F."/>
            <person name="Su P."/>
            <person name="Kiefer A.F."/>
            <person name="Nichols A."/>
            <person name="Cepeda A.J."/>
            <person name="Yan W."/>
            <person name="Fan B."/>
            <person name="Jiang Y."/>
            <person name="Adhikari A."/>
            <person name="Zheng C.-J."/>
            <person name="Schuster L."/>
            <person name="Cowan T.M."/>
            <person name="Smanski M.J."/>
            <person name="Chevrette M.G."/>
            <person name="De Carvalho L.P.S."/>
            <person name="Shen B."/>
        </authorList>
    </citation>
    <scope>NUCLEOTIDE SEQUENCE [LARGE SCALE GENOMIC DNA]</scope>
    <source>
        <strain evidence="5 6">NPDC018013</strain>
    </source>
</reference>
<dbReference type="InterPro" id="IPR016047">
    <property type="entry name" value="M23ase_b-sheet_dom"/>
</dbReference>
<dbReference type="Pfam" id="PF01551">
    <property type="entry name" value="Peptidase_M23"/>
    <property type="match status" value="1"/>
</dbReference>
<protein>
    <submittedName>
        <fullName evidence="5">Peptidoglycan DD-metalloendopeptidase family protein</fullName>
    </submittedName>
</protein>
<dbReference type="InterPro" id="IPR011055">
    <property type="entry name" value="Dup_hybrid_motif"/>
</dbReference>
<evidence type="ECO:0000313" key="6">
    <source>
        <dbReference type="Proteomes" id="UP001610990"/>
    </source>
</evidence>
<feature type="region of interest" description="Disordered" evidence="2">
    <location>
        <begin position="206"/>
        <end position="237"/>
    </location>
</feature>
<dbReference type="CDD" id="cd12797">
    <property type="entry name" value="M23_peptidase"/>
    <property type="match status" value="1"/>
</dbReference>
<evidence type="ECO:0000313" key="5">
    <source>
        <dbReference type="EMBL" id="MFH8587594.1"/>
    </source>
</evidence>
<proteinExistence type="predicted"/>
<keyword evidence="6" id="KW-1185">Reference proteome</keyword>
<dbReference type="PANTHER" id="PTHR21666:SF289">
    <property type="entry name" value="L-ALA--D-GLU ENDOPEPTIDASE"/>
    <property type="match status" value="1"/>
</dbReference>
<accession>A0ABW7RJQ3</accession>
<organism evidence="5 6">
    <name type="scientific">Streptomyces celluloflavus</name>
    <dbReference type="NCBI Taxonomy" id="58344"/>
    <lineage>
        <taxon>Bacteria</taxon>
        <taxon>Bacillati</taxon>
        <taxon>Actinomycetota</taxon>
        <taxon>Actinomycetes</taxon>
        <taxon>Kitasatosporales</taxon>
        <taxon>Streptomycetaceae</taxon>
        <taxon>Streptomyces</taxon>
    </lineage>
</organism>
<evidence type="ECO:0000256" key="2">
    <source>
        <dbReference type="SAM" id="MobiDB-lite"/>
    </source>
</evidence>
<feature type="transmembrane region" description="Helical" evidence="3">
    <location>
        <begin position="148"/>
        <end position="173"/>
    </location>
</feature>
<name>A0ABW7RJQ3_9ACTN</name>
<evidence type="ECO:0000259" key="4">
    <source>
        <dbReference type="Pfam" id="PF01551"/>
    </source>
</evidence>
<keyword evidence="1" id="KW-0732">Signal</keyword>
<dbReference type="RefSeq" id="WP_397674600.1">
    <property type="nucleotide sequence ID" value="NZ_JBIRGH010000017.1"/>
</dbReference>
<dbReference type="PANTHER" id="PTHR21666">
    <property type="entry name" value="PEPTIDASE-RELATED"/>
    <property type="match status" value="1"/>
</dbReference>
<dbReference type="EMBL" id="JBIRGH010000017">
    <property type="protein sequence ID" value="MFH8587594.1"/>
    <property type="molecule type" value="Genomic_DNA"/>
</dbReference>
<dbReference type="Proteomes" id="UP001610990">
    <property type="component" value="Unassembled WGS sequence"/>
</dbReference>
<dbReference type="Gene3D" id="2.70.70.10">
    <property type="entry name" value="Glucose Permease (Domain IIA)"/>
    <property type="match status" value="1"/>
</dbReference>
<evidence type="ECO:0000256" key="3">
    <source>
        <dbReference type="SAM" id="Phobius"/>
    </source>
</evidence>